<dbReference type="SUPFAM" id="SSF51735">
    <property type="entry name" value="NAD(P)-binding Rossmann-fold domains"/>
    <property type="match status" value="1"/>
</dbReference>
<dbReference type="STRING" id="740709.A10D4_05856"/>
<dbReference type="PATRIC" id="fig|740709.3.peg.1196"/>
<protein>
    <submittedName>
        <fullName evidence="1">Uncharacterized protein</fullName>
    </submittedName>
</protein>
<dbReference type="EMBL" id="AMRG01000006">
    <property type="protein sequence ID" value="EKE84195.1"/>
    <property type="molecule type" value="Genomic_DNA"/>
</dbReference>
<sequence>MSKAALVVNIDTQLGRYIASMLAAADVDVSGVALTCQASAAQQADYARHYSVSLTDSWQREATLEQLWRQADEVNIVIAGIGDVLLGPLAALSDQAVGEHLQQQLSGVMQLYRSLLKRVSEQATPVQRVQVLHCLPDADSLGESLNSLPLMILQAMQSLCTNMKKELRLLGVNLQVLKYQLAYRDCNDHQLSFFNNLQLKAFQPAVDAYLQSAEQRWQKADKLASQAAITDTLAQLFMLDKQAR</sequence>
<gene>
    <name evidence="1" type="ORF">A10D4_05856</name>
</gene>
<accession>K2L2T6</accession>
<dbReference type="RefSeq" id="WP_008488325.1">
    <property type="nucleotide sequence ID" value="NZ_AMRG01000006.1"/>
</dbReference>
<comment type="caution">
    <text evidence="1">The sequence shown here is derived from an EMBL/GenBank/DDBJ whole genome shotgun (WGS) entry which is preliminary data.</text>
</comment>
<proteinExistence type="predicted"/>
<dbReference type="AlphaFoldDB" id="K2L2T6"/>
<reference evidence="1 2" key="1">
    <citation type="journal article" date="2012" name="J. Bacteriol.">
        <title>Genome Sequence of Idiomarina xiamenensis Type Strain 10-D-4.</title>
        <authorList>
            <person name="Lai Q."/>
            <person name="Wang L."/>
            <person name="Wang W."/>
            <person name="Shao Z."/>
        </authorList>
    </citation>
    <scope>NUCLEOTIDE SEQUENCE [LARGE SCALE GENOMIC DNA]</scope>
    <source>
        <strain evidence="1 2">10-D-4</strain>
    </source>
</reference>
<evidence type="ECO:0000313" key="1">
    <source>
        <dbReference type="EMBL" id="EKE84195.1"/>
    </source>
</evidence>
<evidence type="ECO:0000313" key="2">
    <source>
        <dbReference type="Proteomes" id="UP000014115"/>
    </source>
</evidence>
<name>K2L2T6_9GAMM</name>
<keyword evidence="2" id="KW-1185">Reference proteome</keyword>
<dbReference type="Proteomes" id="UP000014115">
    <property type="component" value="Unassembled WGS sequence"/>
</dbReference>
<dbReference type="InterPro" id="IPR036291">
    <property type="entry name" value="NAD(P)-bd_dom_sf"/>
</dbReference>
<dbReference type="Gene3D" id="3.40.50.720">
    <property type="entry name" value="NAD(P)-binding Rossmann-like Domain"/>
    <property type="match status" value="1"/>
</dbReference>
<organism evidence="1 2">
    <name type="scientific">Idiomarina xiamenensis 10-D-4</name>
    <dbReference type="NCBI Taxonomy" id="740709"/>
    <lineage>
        <taxon>Bacteria</taxon>
        <taxon>Pseudomonadati</taxon>
        <taxon>Pseudomonadota</taxon>
        <taxon>Gammaproteobacteria</taxon>
        <taxon>Alteromonadales</taxon>
        <taxon>Idiomarinaceae</taxon>
        <taxon>Idiomarina</taxon>
    </lineage>
</organism>